<evidence type="ECO:0000313" key="2">
    <source>
        <dbReference type="Proteomes" id="UP000887159"/>
    </source>
</evidence>
<dbReference type="AlphaFoldDB" id="A0A8X6T1T3"/>
<sequence>MMSEDEIAATASIARASVKVPPFWRENPEIWFSQMESQFFFGRNNNGNHEISPRGFRITARRVRNSWRYTVKPSSSKAICRSLNQTVFTI</sequence>
<comment type="caution">
    <text evidence="1">The sequence shown here is derived from an EMBL/GenBank/DDBJ whole genome shotgun (WGS) entry which is preliminary data.</text>
</comment>
<protein>
    <submittedName>
        <fullName evidence="1">Uncharacterized protein</fullName>
    </submittedName>
</protein>
<accession>A0A8X6T1T3</accession>
<dbReference type="EMBL" id="BMAU01021348">
    <property type="protein sequence ID" value="GFY18351.1"/>
    <property type="molecule type" value="Genomic_DNA"/>
</dbReference>
<reference evidence="1" key="1">
    <citation type="submission" date="2020-08" db="EMBL/GenBank/DDBJ databases">
        <title>Multicomponent nature underlies the extraordinary mechanical properties of spider dragline silk.</title>
        <authorList>
            <person name="Kono N."/>
            <person name="Nakamura H."/>
            <person name="Mori M."/>
            <person name="Yoshida Y."/>
            <person name="Ohtoshi R."/>
            <person name="Malay A.D."/>
            <person name="Moran D.A.P."/>
            <person name="Tomita M."/>
            <person name="Numata K."/>
            <person name="Arakawa K."/>
        </authorList>
    </citation>
    <scope>NUCLEOTIDE SEQUENCE</scope>
</reference>
<evidence type="ECO:0000313" key="1">
    <source>
        <dbReference type="EMBL" id="GFY18351.1"/>
    </source>
</evidence>
<name>A0A8X6T1T3_TRICX</name>
<gene>
    <name evidence="1" type="ORF">TNCV_2047571</name>
</gene>
<proteinExistence type="predicted"/>
<dbReference type="Proteomes" id="UP000887159">
    <property type="component" value="Unassembled WGS sequence"/>
</dbReference>
<keyword evidence="2" id="KW-1185">Reference proteome</keyword>
<organism evidence="1 2">
    <name type="scientific">Trichonephila clavipes</name>
    <name type="common">Golden silk orbweaver</name>
    <name type="synonym">Nephila clavipes</name>
    <dbReference type="NCBI Taxonomy" id="2585209"/>
    <lineage>
        <taxon>Eukaryota</taxon>
        <taxon>Metazoa</taxon>
        <taxon>Ecdysozoa</taxon>
        <taxon>Arthropoda</taxon>
        <taxon>Chelicerata</taxon>
        <taxon>Arachnida</taxon>
        <taxon>Araneae</taxon>
        <taxon>Araneomorphae</taxon>
        <taxon>Entelegynae</taxon>
        <taxon>Araneoidea</taxon>
        <taxon>Nephilidae</taxon>
        <taxon>Trichonephila</taxon>
    </lineage>
</organism>